<sequence length="302" mass="33745">MNILGTARAYIKEMVSIAGPQMKVILMDKETTSIVSCAFAQSEMMQKEVRYQRSSEDCQRIAEELGQNVSSNFGEIGQNIKLLMNEFQQKSQIHKNLDSISDMKNFVEEYPQFKKISGTVSKHVTLVGELSRIVSNNNLLEISEVEQSIVAEGDHTRCLERIRTLLSDSRTNRLNAMRLVLLYALRFETNPNNDLTGLVNILRVKDSAAAQTVRNLLRYAGSGRRTNDLFGLGSTMEMTKSPRQDNVIIYILGGATFEETIYVRSMNEKRMQGNGGPAVVLASTSIHNTTSFIEQLASFTAG</sequence>
<evidence type="ECO:0000313" key="2">
    <source>
        <dbReference type="Proteomes" id="UP000095283"/>
    </source>
</evidence>
<dbReference type="WBParaSite" id="Hba_21501">
    <property type="protein sequence ID" value="Hba_21501"/>
    <property type="gene ID" value="Hba_21501"/>
</dbReference>
<keyword evidence="2" id="KW-1185">Reference proteome</keyword>
<dbReference type="InterPro" id="IPR043127">
    <property type="entry name" value="Sec-1-like_dom3a"/>
</dbReference>
<dbReference type="PANTHER" id="PTHR11679">
    <property type="entry name" value="VESICLE PROTEIN SORTING-ASSOCIATED"/>
    <property type="match status" value="1"/>
</dbReference>
<comment type="similarity">
    <text evidence="1">Belongs to the STXBP/unc-18/SEC1 family.</text>
</comment>
<dbReference type="Pfam" id="PF00995">
    <property type="entry name" value="Sec1"/>
    <property type="match status" value="2"/>
</dbReference>
<dbReference type="Gene3D" id="3.90.830.10">
    <property type="entry name" value="Syntaxin Binding Protein 1, Chain A, domain 2"/>
    <property type="match status" value="1"/>
</dbReference>
<reference evidence="3" key="1">
    <citation type="submission" date="2016-11" db="UniProtKB">
        <authorList>
            <consortium name="WormBaseParasite"/>
        </authorList>
    </citation>
    <scope>IDENTIFICATION</scope>
</reference>
<dbReference type="Gene3D" id="3.40.50.1910">
    <property type="match status" value="1"/>
</dbReference>
<name>A0A1I7XVC4_HETBA</name>
<dbReference type="SUPFAM" id="SSF56815">
    <property type="entry name" value="Sec1/munc18-like (SM) proteins"/>
    <property type="match status" value="2"/>
</dbReference>
<evidence type="ECO:0000313" key="3">
    <source>
        <dbReference type="WBParaSite" id="Hba_21501"/>
    </source>
</evidence>
<dbReference type="InterPro" id="IPR027482">
    <property type="entry name" value="Sec1-like_dom2"/>
</dbReference>
<accession>A0A1I7XVC4</accession>
<dbReference type="InterPro" id="IPR001619">
    <property type="entry name" value="Sec1-like"/>
</dbReference>
<protein>
    <submittedName>
        <fullName evidence="3">Sec1 family domain-containing protein 2</fullName>
    </submittedName>
</protein>
<proteinExistence type="inferred from homology"/>
<dbReference type="GO" id="GO:0016192">
    <property type="term" value="P:vesicle-mediated transport"/>
    <property type="evidence" value="ECO:0007669"/>
    <property type="project" value="InterPro"/>
</dbReference>
<dbReference type="InterPro" id="IPR036045">
    <property type="entry name" value="Sec1-like_sf"/>
</dbReference>
<dbReference type="AlphaFoldDB" id="A0A1I7XVC4"/>
<organism evidence="2 3">
    <name type="scientific">Heterorhabditis bacteriophora</name>
    <name type="common">Entomopathogenic nematode worm</name>
    <dbReference type="NCBI Taxonomy" id="37862"/>
    <lineage>
        <taxon>Eukaryota</taxon>
        <taxon>Metazoa</taxon>
        <taxon>Ecdysozoa</taxon>
        <taxon>Nematoda</taxon>
        <taxon>Chromadorea</taxon>
        <taxon>Rhabditida</taxon>
        <taxon>Rhabditina</taxon>
        <taxon>Rhabditomorpha</taxon>
        <taxon>Strongyloidea</taxon>
        <taxon>Heterorhabditidae</taxon>
        <taxon>Heterorhabditis</taxon>
    </lineage>
</organism>
<dbReference type="Proteomes" id="UP000095283">
    <property type="component" value="Unplaced"/>
</dbReference>
<evidence type="ECO:0000256" key="1">
    <source>
        <dbReference type="ARBA" id="ARBA00009884"/>
    </source>
</evidence>